<name>A0ABV3K154_STRON</name>
<protein>
    <submittedName>
        <fullName evidence="2">Uncharacterized protein</fullName>
    </submittedName>
</protein>
<dbReference type="RefSeq" id="WP_164503314.1">
    <property type="nucleotide sequence ID" value="NZ_JBFAUK010000017.1"/>
</dbReference>
<proteinExistence type="predicted"/>
<gene>
    <name evidence="2" type="ORF">AB0L16_20955</name>
</gene>
<dbReference type="Proteomes" id="UP001552594">
    <property type="component" value="Unassembled WGS sequence"/>
</dbReference>
<evidence type="ECO:0000256" key="1">
    <source>
        <dbReference type="SAM" id="MobiDB-lite"/>
    </source>
</evidence>
<organism evidence="2 3">
    <name type="scientific">Streptomyces orinoci</name>
    <name type="common">Streptoverticillium orinoci</name>
    <dbReference type="NCBI Taxonomy" id="67339"/>
    <lineage>
        <taxon>Bacteria</taxon>
        <taxon>Bacillati</taxon>
        <taxon>Actinomycetota</taxon>
        <taxon>Actinomycetes</taxon>
        <taxon>Kitasatosporales</taxon>
        <taxon>Streptomycetaceae</taxon>
        <taxon>Streptomyces</taxon>
    </lineage>
</organism>
<keyword evidence="3" id="KW-1185">Reference proteome</keyword>
<feature type="compositionally biased region" description="Gly residues" evidence="1">
    <location>
        <begin position="32"/>
        <end position="45"/>
    </location>
</feature>
<sequence>MPDITAGSAPSGGLLRSKRLIDAARRRDLVPGDGGGTGKSDGNDG</sequence>
<reference evidence="2 3" key="1">
    <citation type="submission" date="2024-06" db="EMBL/GenBank/DDBJ databases">
        <title>The Natural Products Discovery Center: Release of the First 8490 Sequenced Strains for Exploring Actinobacteria Biosynthetic Diversity.</title>
        <authorList>
            <person name="Kalkreuter E."/>
            <person name="Kautsar S.A."/>
            <person name="Yang D."/>
            <person name="Bader C.D."/>
            <person name="Teijaro C.N."/>
            <person name="Fluegel L."/>
            <person name="Davis C.M."/>
            <person name="Simpson J.R."/>
            <person name="Lauterbach L."/>
            <person name="Steele A.D."/>
            <person name="Gui C."/>
            <person name="Meng S."/>
            <person name="Li G."/>
            <person name="Viehrig K."/>
            <person name="Ye F."/>
            <person name="Su P."/>
            <person name="Kiefer A.F."/>
            <person name="Nichols A."/>
            <person name="Cepeda A.J."/>
            <person name="Yan W."/>
            <person name="Fan B."/>
            <person name="Jiang Y."/>
            <person name="Adhikari A."/>
            <person name="Zheng C.-J."/>
            <person name="Schuster L."/>
            <person name="Cowan T.M."/>
            <person name="Smanski M.J."/>
            <person name="Chevrette M.G."/>
            <person name="De Carvalho L.P.S."/>
            <person name="Shen B."/>
        </authorList>
    </citation>
    <scope>NUCLEOTIDE SEQUENCE [LARGE SCALE GENOMIC DNA]</scope>
    <source>
        <strain evidence="2 3">NPDC052347</strain>
    </source>
</reference>
<accession>A0ABV3K154</accession>
<feature type="region of interest" description="Disordered" evidence="1">
    <location>
        <begin position="1"/>
        <end position="45"/>
    </location>
</feature>
<evidence type="ECO:0000313" key="2">
    <source>
        <dbReference type="EMBL" id="MEV5508880.1"/>
    </source>
</evidence>
<feature type="compositionally biased region" description="Basic and acidic residues" evidence="1">
    <location>
        <begin position="19"/>
        <end position="30"/>
    </location>
</feature>
<comment type="caution">
    <text evidence="2">The sequence shown here is derived from an EMBL/GenBank/DDBJ whole genome shotgun (WGS) entry which is preliminary data.</text>
</comment>
<dbReference type="EMBL" id="JBFAUK010000017">
    <property type="protein sequence ID" value="MEV5508880.1"/>
    <property type="molecule type" value="Genomic_DNA"/>
</dbReference>
<evidence type="ECO:0000313" key="3">
    <source>
        <dbReference type="Proteomes" id="UP001552594"/>
    </source>
</evidence>